<keyword evidence="1" id="KW-0472">Membrane</keyword>
<dbReference type="Proteomes" id="UP000198711">
    <property type="component" value="Unassembled WGS sequence"/>
</dbReference>
<name>A0A8X8IFB1_9BACT</name>
<comment type="caution">
    <text evidence="2">The sequence shown here is derived from an EMBL/GenBank/DDBJ whole genome shotgun (WGS) entry which is preliminary data.</text>
</comment>
<dbReference type="EMBL" id="FNNO01000007">
    <property type="protein sequence ID" value="SDW93517.1"/>
    <property type="molecule type" value="Genomic_DNA"/>
</dbReference>
<accession>A0A8X8IFB1</accession>
<sequence>MSRNHVAGCPNCGERISFKRFVQLYNFSATNCGHCNARIEISNRTGNTIIAAVSGILSGVSVVYGAYLGQRLFDSLILGLLAGIAIGALLITVICKIIYRRSRLLGRTPSQRISEAARAA</sequence>
<feature type="transmembrane region" description="Helical" evidence="1">
    <location>
        <begin position="75"/>
        <end position="99"/>
    </location>
</feature>
<keyword evidence="3" id="KW-1185">Reference proteome</keyword>
<proteinExistence type="predicted"/>
<reference evidence="2 3" key="1">
    <citation type="submission" date="2016-10" db="EMBL/GenBank/DDBJ databases">
        <authorList>
            <person name="Varghese N."/>
            <person name="Submissions S."/>
        </authorList>
    </citation>
    <scope>NUCLEOTIDE SEQUENCE [LARGE SCALE GENOMIC DNA]</scope>
    <source>
        <strain evidence="2 3">DSM 25353</strain>
    </source>
</reference>
<evidence type="ECO:0000256" key="1">
    <source>
        <dbReference type="SAM" id="Phobius"/>
    </source>
</evidence>
<keyword evidence="1" id="KW-1133">Transmembrane helix</keyword>
<gene>
    <name evidence="2" type="ORF">SAMN05444410_10792</name>
</gene>
<feature type="transmembrane region" description="Helical" evidence="1">
    <location>
        <begin position="48"/>
        <end position="69"/>
    </location>
</feature>
<keyword evidence="1" id="KW-0812">Transmembrane</keyword>
<protein>
    <recommendedName>
        <fullName evidence="4">Cxxc_20_cxxc protein</fullName>
    </recommendedName>
</protein>
<evidence type="ECO:0008006" key="4">
    <source>
        <dbReference type="Google" id="ProtNLM"/>
    </source>
</evidence>
<dbReference type="AlphaFoldDB" id="A0A8X8IFB1"/>
<evidence type="ECO:0000313" key="3">
    <source>
        <dbReference type="Proteomes" id="UP000198711"/>
    </source>
</evidence>
<dbReference type="RefSeq" id="WP_092723741.1">
    <property type="nucleotide sequence ID" value="NZ_FNNO01000007.1"/>
</dbReference>
<evidence type="ECO:0000313" key="2">
    <source>
        <dbReference type="EMBL" id="SDW93517.1"/>
    </source>
</evidence>
<organism evidence="2 3">
    <name type="scientific">Hydrobacter penzbergensis</name>
    <dbReference type="NCBI Taxonomy" id="1235997"/>
    <lineage>
        <taxon>Bacteria</taxon>
        <taxon>Pseudomonadati</taxon>
        <taxon>Bacteroidota</taxon>
        <taxon>Chitinophagia</taxon>
        <taxon>Chitinophagales</taxon>
        <taxon>Chitinophagaceae</taxon>
        <taxon>Hydrobacter</taxon>
    </lineage>
</organism>